<feature type="transmembrane region" description="Helical" evidence="1">
    <location>
        <begin position="30"/>
        <end position="49"/>
    </location>
</feature>
<feature type="domain" description="Prepilin type IV endopeptidase peptidase" evidence="2">
    <location>
        <begin position="9"/>
        <end position="114"/>
    </location>
</feature>
<feature type="transmembrane region" description="Helical" evidence="1">
    <location>
        <begin position="6"/>
        <end position="23"/>
    </location>
</feature>
<dbReference type="InterPro" id="IPR000045">
    <property type="entry name" value="Prepilin_IV_endopep_pep"/>
</dbReference>
<protein>
    <submittedName>
        <fullName evidence="3">Prepilin peptidase</fullName>
    </submittedName>
</protein>
<evidence type="ECO:0000313" key="4">
    <source>
        <dbReference type="Proteomes" id="UP000635828"/>
    </source>
</evidence>
<evidence type="ECO:0000259" key="2">
    <source>
        <dbReference type="Pfam" id="PF01478"/>
    </source>
</evidence>
<keyword evidence="1" id="KW-0812">Transmembrane</keyword>
<proteinExistence type="predicted"/>
<keyword evidence="1" id="KW-1133">Transmembrane helix</keyword>
<dbReference type="Proteomes" id="UP000635828">
    <property type="component" value="Unassembled WGS sequence"/>
</dbReference>
<dbReference type="EMBL" id="JACOOS010000005">
    <property type="protein sequence ID" value="MBC5677229.1"/>
    <property type="molecule type" value="Genomic_DNA"/>
</dbReference>
<keyword evidence="4" id="KW-1185">Reference proteome</keyword>
<dbReference type="Pfam" id="PF01478">
    <property type="entry name" value="Peptidase_A24"/>
    <property type="match status" value="1"/>
</dbReference>
<evidence type="ECO:0000256" key="1">
    <source>
        <dbReference type="SAM" id="Phobius"/>
    </source>
</evidence>
<reference evidence="3 4" key="1">
    <citation type="submission" date="2020-08" db="EMBL/GenBank/DDBJ databases">
        <title>Genome public.</title>
        <authorList>
            <person name="Liu C."/>
            <person name="Sun Q."/>
        </authorList>
    </citation>
    <scope>NUCLEOTIDE SEQUENCE [LARGE SCALE GENOMIC DNA]</scope>
    <source>
        <strain evidence="3 4">NSJ-7</strain>
    </source>
</reference>
<name>A0ABR7FQ11_9FIRM</name>
<dbReference type="RefSeq" id="WP_024727400.1">
    <property type="nucleotide sequence ID" value="NZ_JACOOS010000005.1"/>
</dbReference>
<comment type="caution">
    <text evidence="3">The sequence shown here is derived from an EMBL/GenBank/DDBJ whole genome shotgun (WGS) entry which is preliminary data.</text>
</comment>
<dbReference type="Gene3D" id="1.20.120.1220">
    <property type="match status" value="1"/>
</dbReference>
<feature type="transmembrane region" description="Helical" evidence="1">
    <location>
        <begin position="125"/>
        <end position="144"/>
    </location>
</feature>
<accession>A0ABR7FQ11</accession>
<feature type="transmembrane region" description="Helical" evidence="1">
    <location>
        <begin position="55"/>
        <end position="73"/>
    </location>
</feature>
<keyword evidence="1" id="KW-0472">Membrane</keyword>
<evidence type="ECO:0000313" key="3">
    <source>
        <dbReference type="EMBL" id="MBC5677229.1"/>
    </source>
</evidence>
<sequence>MIFNNIVYLLLICVLVISSVYDIKTRLLPIRAMILFTAVLWGTGCFYVPNDLLMQYLIASLFGGAYGFIVYFIMAKYFGGGGGDVIYMGCIGILMGTGIFAIIFLSSLCYLVYGGISKKKGKTEVAYIPCVLAAMILYFPIYLYF</sequence>
<gene>
    <name evidence="3" type="ORF">H8S22_06285</name>
</gene>
<organism evidence="3 4">
    <name type="scientific">Anaerostipes hominis</name>
    <name type="common">ex Liu et al. 2021</name>
    <dbReference type="NCBI Taxonomy" id="2763018"/>
    <lineage>
        <taxon>Bacteria</taxon>
        <taxon>Bacillati</taxon>
        <taxon>Bacillota</taxon>
        <taxon>Clostridia</taxon>
        <taxon>Lachnospirales</taxon>
        <taxon>Lachnospiraceae</taxon>
        <taxon>Anaerostipes</taxon>
    </lineage>
</organism>
<feature type="transmembrane region" description="Helical" evidence="1">
    <location>
        <begin position="85"/>
        <end position="113"/>
    </location>
</feature>